<sequence>MAGGWFDRARLFFARCGLHAVGTATVDPMLMTVILWEGGRSVIEVKLGKLKCINDDCAYIPKLQLRALAHCHGSSQQTVHGGLRKLLTTNVRIHMNHLCRSCTASNCKELAVQPDLNGFLVSGASLKHGDVLPKIFTLLTSALKNA</sequence>
<dbReference type="Proteomes" id="UP000000763">
    <property type="component" value="Chromosome 3"/>
</dbReference>
<organism evidence="5 6">
    <name type="scientific">Oryza sativa subsp. japonica</name>
    <name type="common">Rice</name>
    <dbReference type="NCBI Taxonomy" id="39947"/>
    <lineage>
        <taxon>Eukaryota</taxon>
        <taxon>Viridiplantae</taxon>
        <taxon>Streptophyta</taxon>
        <taxon>Embryophyta</taxon>
        <taxon>Tracheophyta</taxon>
        <taxon>Spermatophyta</taxon>
        <taxon>Magnoliopsida</taxon>
        <taxon>Liliopsida</taxon>
        <taxon>Poales</taxon>
        <taxon>Poaceae</taxon>
        <taxon>BOP clade</taxon>
        <taxon>Oryzoideae</taxon>
        <taxon>Oryzeae</taxon>
        <taxon>Oryzinae</taxon>
        <taxon>Oryza</taxon>
        <taxon>Oryza sativa</taxon>
    </lineage>
</organism>
<evidence type="ECO:0000313" key="6">
    <source>
        <dbReference type="Proteomes" id="UP000000763"/>
    </source>
</evidence>
<comment type="similarity">
    <text evidence="1">Belongs to the triosephosphate isomerase family.</text>
</comment>
<dbReference type="InterPro" id="IPR035990">
    <property type="entry name" value="TIM_sf"/>
</dbReference>
<evidence type="ECO:0000256" key="1">
    <source>
        <dbReference type="ARBA" id="ARBA00007422"/>
    </source>
</evidence>
<keyword evidence="3 5" id="KW-0413">Isomerase</keyword>
<gene>
    <name evidence="5" type="primary">OJ1112_G08.21</name>
</gene>
<dbReference type="EMBL" id="AC135225">
    <property type="protein sequence ID" value="AAP68367.1"/>
    <property type="molecule type" value="Genomic_DNA"/>
</dbReference>
<reference evidence="6" key="2">
    <citation type="journal article" date="2008" name="Nucleic Acids Res.">
        <title>The rice annotation project database (RAP-DB): 2008 update.</title>
        <authorList>
            <consortium name="The rice annotation project (RAP)"/>
        </authorList>
    </citation>
    <scope>GENOME REANNOTATION</scope>
    <source>
        <strain evidence="6">cv. Nipponbare</strain>
    </source>
</reference>
<comment type="pathway">
    <text evidence="4">Carbohydrate biosynthesis.</text>
</comment>
<evidence type="ECO:0000256" key="3">
    <source>
        <dbReference type="ARBA" id="ARBA00023235"/>
    </source>
</evidence>
<dbReference type="Gene3D" id="3.20.20.70">
    <property type="entry name" value="Aldolase class I"/>
    <property type="match status" value="1"/>
</dbReference>
<dbReference type="AlphaFoldDB" id="Q7Y019"/>
<dbReference type="SUPFAM" id="SSF51351">
    <property type="entry name" value="Triosephosphate isomerase (TIM)"/>
    <property type="match status" value="1"/>
</dbReference>
<dbReference type="Pfam" id="PF00121">
    <property type="entry name" value="TIM"/>
    <property type="match status" value="1"/>
</dbReference>
<dbReference type="InterPro" id="IPR000652">
    <property type="entry name" value="Triosephosphate_isomerase"/>
</dbReference>
<evidence type="ECO:0000313" key="5">
    <source>
        <dbReference type="EMBL" id="AAP68367.1"/>
    </source>
</evidence>
<reference evidence="6" key="1">
    <citation type="journal article" date="2005" name="Nature">
        <title>The map-based sequence of the rice genome.</title>
        <authorList>
            <consortium name="International rice genome sequencing project (IRGSP)"/>
            <person name="Matsumoto T."/>
            <person name="Wu J."/>
            <person name="Kanamori H."/>
            <person name="Katayose Y."/>
            <person name="Fujisawa M."/>
            <person name="Namiki N."/>
            <person name="Mizuno H."/>
            <person name="Yamamoto K."/>
            <person name="Antonio B.A."/>
            <person name="Baba T."/>
            <person name="Sakata K."/>
            <person name="Nagamura Y."/>
            <person name="Aoki H."/>
            <person name="Arikawa K."/>
            <person name="Arita K."/>
            <person name="Bito T."/>
            <person name="Chiden Y."/>
            <person name="Fujitsuka N."/>
            <person name="Fukunaka R."/>
            <person name="Hamada M."/>
            <person name="Harada C."/>
            <person name="Hayashi A."/>
            <person name="Hijishita S."/>
            <person name="Honda M."/>
            <person name="Hosokawa S."/>
            <person name="Ichikawa Y."/>
            <person name="Idonuma A."/>
            <person name="Iijima M."/>
            <person name="Ikeda M."/>
            <person name="Ikeno M."/>
            <person name="Ito K."/>
            <person name="Ito S."/>
            <person name="Ito T."/>
            <person name="Ito Y."/>
            <person name="Ito Y."/>
            <person name="Iwabuchi A."/>
            <person name="Kamiya K."/>
            <person name="Karasawa W."/>
            <person name="Kurita K."/>
            <person name="Katagiri S."/>
            <person name="Kikuta A."/>
            <person name="Kobayashi H."/>
            <person name="Kobayashi N."/>
            <person name="Machita K."/>
            <person name="Maehara T."/>
            <person name="Masukawa M."/>
            <person name="Mizubayashi T."/>
            <person name="Mukai Y."/>
            <person name="Nagasaki H."/>
            <person name="Nagata Y."/>
            <person name="Naito S."/>
            <person name="Nakashima M."/>
            <person name="Nakama Y."/>
            <person name="Nakamichi Y."/>
            <person name="Nakamura M."/>
            <person name="Meguro A."/>
            <person name="Negishi M."/>
            <person name="Ohta I."/>
            <person name="Ohta T."/>
            <person name="Okamoto M."/>
            <person name="Ono N."/>
            <person name="Saji S."/>
            <person name="Sakaguchi M."/>
            <person name="Sakai K."/>
            <person name="Shibata M."/>
            <person name="Shimokawa T."/>
            <person name="Song J."/>
            <person name="Takazaki Y."/>
            <person name="Terasawa K."/>
            <person name="Tsugane M."/>
            <person name="Tsuji K."/>
            <person name="Ueda S."/>
            <person name="Waki K."/>
            <person name="Yamagata H."/>
            <person name="Yamamoto M."/>
            <person name="Yamamoto S."/>
            <person name="Yamane H."/>
            <person name="Yoshiki S."/>
            <person name="Yoshihara R."/>
            <person name="Yukawa K."/>
            <person name="Zhong H."/>
            <person name="Yano M."/>
            <person name="Yuan Q."/>
            <person name="Ouyang S."/>
            <person name="Liu J."/>
            <person name="Jones K.M."/>
            <person name="Gansberger K."/>
            <person name="Moffat K."/>
            <person name="Hill J."/>
            <person name="Bera J."/>
            <person name="Fadrosh D."/>
            <person name="Jin S."/>
            <person name="Johri S."/>
            <person name="Kim M."/>
            <person name="Overton L."/>
            <person name="Reardon M."/>
            <person name="Tsitrin T."/>
            <person name="Vuong H."/>
            <person name="Weaver B."/>
            <person name="Ciecko A."/>
            <person name="Tallon L."/>
            <person name="Jackson J."/>
            <person name="Pai G."/>
            <person name="Aken S.V."/>
            <person name="Utterback T."/>
            <person name="Reidmuller S."/>
            <person name="Feldblyum T."/>
            <person name="Hsiao J."/>
            <person name="Zismann V."/>
            <person name="Iobst S."/>
            <person name="de Vazeille A.R."/>
            <person name="Buell C.R."/>
            <person name="Ying K."/>
            <person name="Li Y."/>
            <person name="Lu T."/>
            <person name="Huang Y."/>
            <person name="Zhao Q."/>
            <person name="Feng Q."/>
            <person name="Zhang L."/>
            <person name="Zhu J."/>
            <person name="Weng Q."/>
            <person name="Mu J."/>
            <person name="Lu Y."/>
            <person name="Fan D."/>
            <person name="Liu Y."/>
            <person name="Guan J."/>
            <person name="Zhang Y."/>
            <person name="Yu S."/>
            <person name="Liu X."/>
            <person name="Zhang Y."/>
            <person name="Hong G."/>
            <person name="Han B."/>
            <person name="Choisne N."/>
            <person name="Demange N."/>
            <person name="Orjeda G."/>
            <person name="Samain S."/>
            <person name="Cattolico L."/>
            <person name="Pelletier E."/>
            <person name="Couloux A."/>
            <person name="Segurens B."/>
            <person name="Wincker P."/>
            <person name="D'Hont A."/>
            <person name="Scarpelli C."/>
            <person name="Weissenbach J."/>
            <person name="Salanoubat M."/>
            <person name="Quetier F."/>
            <person name="Yu Y."/>
            <person name="Kim H.R."/>
            <person name="Rambo T."/>
            <person name="Currie J."/>
            <person name="Collura K."/>
            <person name="Luo M."/>
            <person name="Yang T."/>
            <person name="Ammiraju J.S.S."/>
            <person name="Engler F."/>
            <person name="Soderlund C."/>
            <person name="Wing R.A."/>
            <person name="Palmer L.E."/>
            <person name="de la Bastide M."/>
            <person name="Spiegel L."/>
            <person name="Nascimento L."/>
            <person name="Zutavern T."/>
            <person name="O'Shaughnessy A."/>
            <person name="Dike S."/>
            <person name="Dedhia N."/>
            <person name="Preston R."/>
            <person name="Balija V."/>
            <person name="McCombie W.R."/>
            <person name="Chow T."/>
            <person name="Chen H."/>
            <person name="Chung M."/>
            <person name="Chen C."/>
            <person name="Shaw J."/>
            <person name="Wu H."/>
            <person name="Hsiao K."/>
            <person name="Chao Y."/>
            <person name="Chu M."/>
            <person name="Cheng C."/>
            <person name="Hour A."/>
            <person name="Lee P."/>
            <person name="Lin S."/>
            <person name="Lin Y."/>
            <person name="Liou J."/>
            <person name="Liu S."/>
            <person name="Hsing Y."/>
            <person name="Raghuvanshi S."/>
            <person name="Mohanty A."/>
            <person name="Bharti A.K."/>
            <person name="Gaur A."/>
            <person name="Gupta V."/>
            <person name="Kumar D."/>
            <person name="Ravi V."/>
            <person name="Vij S."/>
            <person name="Kapur A."/>
            <person name="Khurana P."/>
            <person name="Khurana P."/>
            <person name="Khurana J.P."/>
            <person name="Tyagi A.K."/>
            <person name="Gaikwad K."/>
            <person name="Singh A."/>
            <person name="Dalal V."/>
            <person name="Srivastava S."/>
            <person name="Dixit A."/>
            <person name="Pal A.K."/>
            <person name="Ghazi I.A."/>
            <person name="Yadav M."/>
            <person name="Pandit A."/>
            <person name="Bhargava A."/>
            <person name="Sureshbabu K."/>
            <person name="Batra K."/>
            <person name="Sharma T.R."/>
            <person name="Mohapatra T."/>
            <person name="Singh N.K."/>
            <person name="Messing J."/>
            <person name="Nelson A.B."/>
            <person name="Fuks G."/>
            <person name="Kavchok S."/>
            <person name="Keizer G."/>
            <person name="Linton E."/>
            <person name="Llaca V."/>
            <person name="Song R."/>
            <person name="Tanyolac B."/>
            <person name="Young S."/>
            <person name="Ho-Il K."/>
            <person name="Hahn J.H."/>
            <person name="Sangsakoo G."/>
            <person name="Vanavichit A."/>
            <person name="de Mattos Luiz.A.T."/>
            <person name="Zimmer P.D."/>
            <person name="Malone G."/>
            <person name="Dellagostin O."/>
            <person name="de Oliveira A.C."/>
            <person name="Bevan M."/>
            <person name="Bancroft I."/>
            <person name="Minx P."/>
            <person name="Cordum H."/>
            <person name="Wilson R."/>
            <person name="Cheng Z."/>
            <person name="Jin W."/>
            <person name="Jiang J."/>
            <person name="Leong S.A."/>
            <person name="Iwama H."/>
            <person name="Gojobori T."/>
            <person name="Itoh T."/>
            <person name="Niimura Y."/>
            <person name="Fujii Y."/>
            <person name="Habara T."/>
            <person name="Sakai H."/>
            <person name="Sato Y."/>
            <person name="Wilson G."/>
            <person name="Kumar K."/>
            <person name="McCouch S."/>
            <person name="Juretic N."/>
            <person name="Hoen D."/>
            <person name="Wright S."/>
            <person name="Bruskiewich R."/>
            <person name="Bureau T."/>
            <person name="Miyao A."/>
            <person name="Hirochika H."/>
            <person name="Nishikawa T."/>
            <person name="Kadowaki K."/>
            <person name="Sugiura M."/>
            <person name="Burr B."/>
            <person name="Sasaki T."/>
        </authorList>
    </citation>
    <scope>NUCLEOTIDE SEQUENCE [LARGE SCALE GENOMIC DNA]</scope>
    <source>
        <strain evidence="6">cv. Nipponbare</strain>
    </source>
</reference>
<evidence type="ECO:0000256" key="4">
    <source>
        <dbReference type="ARBA" id="ARBA00024331"/>
    </source>
</evidence>
<protein>
    <submittedName>
        <fullName evidence="5">Triosephosphate isomerase</fullName>
    </submittedName>
</protein>
<proteinExistence type="inferred from homology"/>
<dbReference type="GO" id="GO:0004807">
    <property type="term" value="F:triose-phosphate isomerase activity"/>
    <property type="evidence" value="ECO:0007669"/>
    <property type="project" value="InterPro"/>
</dbReference>
<accession>Q7Y019</accession>
<dbReference type="InterPro" id="IPR013785">
    <property type="entry name" value="Aldolase_TIM"/>
</dbReference>
<evidence type="ECO:0000256" key="2">
    <source>
        <dbReference type="ARBA" id="ARBA00011738"/>
    </source>
</evidence>
<name>Q7Y019_ORYSJ</name>
<comment type="subunit">
    <text evidence="2">Homodimer.</text>
</comment>